<sequence>MDAQPLHLPLAPQAVPAGFPSPAQDYYEGPIDLTEQLVKDKAATFIVRVVGDSMEGAGISDGDELLVDRSLEPRHGDVIVAVLDGELTVKRLWLTAQGVVLHAENQKYPDIHIAELADFRVWGVATYGIHHLRDGRRAG</sequence>
<comment type="caution">
    <text evidence="9">The sequence shown here is derived from an EMBL/GenBank/DDBJ whole genome shotgun (WGS) entry which is preliminary data.</text>
</comment>
<dbReference type="EMBL" id="JAKZBV010000002">
    <property type="protein sequence ID" value="MCH6472453.1"/>
    <property type="molecule type" value="Genomic_DNA"/>
</dbReference>
<dbReference type="Pfam" id="PF00717">
    <property type="entry name" value="Peptidase_S24"/>
    <property type="match status" value="1"/>
</dbReference>
<dbReference type="NCBIfam" id="NF007621">
    <property type="entry name" value="PRK10276.1"/>
    <property type="match status" value="1"/>
</dbReference>
<dbReference type="InterPro" id="IPR015927">
    <property type="entry name" value="Peptidase_S24_S26A/B/C"/>
</dbReference>
<organism evidence="9 10">
    <name type="scientific">Sinomonas terrae</name>
    <dbReference type="NCBI Taxonomy" id="2908838"/>
    <lineage>
        <taxon>Bacteria</taxon>
        <taxon>Bacillati</taxon>
        <taxon>Actinomycetota</taxon>
        <taxon>Actinomycetes</taxon>
        <taxon>Micrococcales</taxon>
        <taxon>Micrococcaceae</taxon>
        <taxon>Sinomonas</taxon>
    </lineage>
</organism>
<accession>A0ABS9U6X5</accession>
<evidence type="ECO:0000256" key="2">
    <source>
        <dbReference type="ARBA" id="ARBA00022763"/>
    </source>
</evidence>
<proteinExistence type="inferred from homology"/>
<keyword evidence="5" id="KW-0234">DNA repair</keyword>
<dbReference type="Gene3D" id="2.10.109.10">
    <property type="entry name" value="Umud Fragment, subunit A"/>
    <property type="match status" value="1"/>
</dbReference>
<evidence type="ECO:0000256" key="3">
    <source>
        <dbReference type="ARBA" id="ARBA00022801"/>
    </source>
</evidence>
<keyword evidence="6" id="KW-0742">SOS response</keyword>
<evidence type="ECO:0000256" key="7">
    <source>
        <dbReference type="RuleBase" id="RU003991"/>
    </source>
</evidence>
<gene>
    <name evidence="9" type="primary">umuD</name>
    <name evidence="9" type="ORF">L0M17_21225</name>
</gene>
<dbReference type="SUPFAM" id="SSF51306">
    <property type="entry name" value="LexA/Signal peptidase"/>
    <property type="match status" value="1"/>
</dbReference>
<dbReference type="EC" id="2.7.7.7" evidence="9"/>
<comment type="similarity">
    <text evidence="1 7">Belongs to the peptidase S24 family.</text>
</comment>
<dbReference type="PRINTS" id="PR00726">
    <property type="entry name" value="LEXASERPTASE"/>
</dbReference>
<evidence type="ECO:0000256" key="6">
    <source>
        <dbReference type="ARBA" id="ARBA00023236"/>
    </source>
</evidence>
<keyword evidence="2" id="KW-0227">DNA damage</keyword>
<dbReference type="PANTHER" id="PTHR33516:SF2">
    <property type="entry name" value="LEXA REPRESSOR-RELATED"/>
    <property type="match status" value="1"/>
</dbReference>
<evidence type="ECO:0000259" key="8">
    <source>
        <dbReference type="Pfam" id="PF00717"/>
    </source>
</evidence>
<feature type="domain" description="Peptidase S24/S26A/S26B/S26C" evidence="8">
    <location>
        <begin position="11"/>
        <end position="125"/>
    </location>
</feature>
<evidence type="ECO:0000256" key="4">
    <source>
        <dbReference type="ARBA" id="ARBA00022813"/>
    </source>
</evidence>
<dbReference type="Proteomes" id="UP001202922">
    <property type="component" value="Unassembled WGS sequence"/>
</dbReference>
<dbReference type="InterPro" id="IPR050077">
    <property type="entry name" value="LexA_repressor"/>
</dbReference>
<evidence type="ECO:0000313" key="10">
    <source>
        <dbReference type="Proteomes" id="UP001202922"/>
    </source>
</evidence>
<protein>
    <submittedName>
        <fullName evidence="9">Translesion error-prone DNA polymerase V autoproteolytic subunit</fullName>
        <ecNumber evidence="9">2.7.7.7</ecNumber>
    </submittedName>
</protein>
<name>A0ABS9U6X5_9MICC</name>
<keyword evidence="4 7" id="KW-0068">Autocatalytic cleavage</keyword>
<dbReference type="PANTHER" id="PTHR33516">
    <property type="entry name" value="LEXA REPRESSOR"/>
    <property type="match status" value="1"/>
</dbReference>
<evidence type="ECO:0000256" key="5">
    <source>
        <dbReference type="ARBA" id="ARBA00023204"/>
    </source>
</evidence>
<dbReference type="GO" id="GO:0003887">
    <property type="term" value="F:DNA-directed DNA polymerase activity"/>
    <property type="evidence" value="ECO:0007669"/>
    <property type="project" value="UniProtKB-EC"/>
</dbReference>
<dbReference type="InterPro" id="IPR039418">
    <property type="entry name" value="LexA-like"/>
</dbReference>
<keyword evidence="10" id="KW-1185">Reference proteome</keyword>
<dbReference type="RefSeq" id="WP_241056626.1">
    <property type="nucleotide sequence ID" value="NZ_JAKZBV010000002.1"/>
</dbReference>
<keyword evidence="3 7" id="KW-0378">Hydrolase</keyword>
<evidence type="ECO:0000256" key="1">
    <source>
        <dbReference type="ARBA" id="ARBA00007484"/>
    </source>
</evidence>
<keyword evidence="9" id="KW-0808">Transferase</keyword>
<dbReference type="InterPro" id="IPR036286">
    <property type="entry name" value="LexA/Signal_pep-like_sf"/>
</dbReference>
<evidence type="ECO:0000313" key="9">
    <source>
        <dbReference type="EMBL" id="MCH6472453.1"/>
    </source>
</evidence>
<keyword evidence="9" id="KW-0548">Nucleotidyltransferase</keyword>
<dbReference type="InterPro" id="IPR006197">
    <property type="entry name" value="Peptidase_S24_LexA"/>
</dbReference>
<dbReference type="CDD" id="cd06529">
    <property type="entry name" value="S24_LexA-like"/>
    <property type="match status" value="1"/>
</dbReference>
<reference evidence="9 10" key="1">
    <citation type="submission" date="2022-03" db="EMBL/GenBank/DDBJ databases">
        <title>Sinomonas sp. isolated from a soil.</title>
        <authorList>
            <person name="Han J."/>
            <person name="Kim D.-U."/>
        </authorList>
    </citation>
    <scope>NUCLEOTIDE SEQUENCE [LARGE SCALE GENOMIC DNA]</scope>
    <source>
        <strain evidence="9 10">5-5</strain>
    </source>
</reference>